<keyword evidence="3" id="KW-1185">Reference proteome</keyword>
<proteinExistence type="predicted"/>
<dbReference type="AlphaFoldDB" id="A0A9D4XUU9"/>
<dbReference type="GO" id="GO:0046872">
    <property type="term" value="F:metal ion binding"/>
    <property type="evidence" value="ECO:0007669"/>
    <property type="project" value="UniProtKB-KW"/>
</dbReference>
<evidence type="ECO:0000313" key="3">
    <source>
        <dbReference type="Proteomes" id="UP001058974"/>
    </source>
</evidence>
<accession>A0A9D4XUU9</accession>
<dbReference type="PANTHER" id="PTHR46594:SF2">
    <property type="entry name" value="COPPER-TRANSPORTING ATPASE HMA4"/>
    <property type="match status" value="1"/>
</dbReference>
<dbReference type="GO" id="GO:0000166">
    <property type="term" value="F:nucleotide binding"/>
    <property type="evidence" value="ECO:0007669"/>
    <property type="project" value="InterPro"/>
</dbReference>
<comment type="caution">
    <text evidence="2">The sequence shown here is derived from an EMBL/GenBank/DDBJ whole genome shotgun (WGS) entry which is preliminary data.</text>
</comment>
<dbReference type="InterPro" id="IPR023299">
    <property type="entry name" value="ATPase_P-typ_cyto_dom_N"/>
</dbReference>
<dbReference type="PANTHER" id="PTHR46594">
    <property type="entry name" value="P-TYPE CATION-TRANSPORTING ATPASE"/>
    <property type="match status" value="1"/>
</dbReference>
<dbReference type="SUPFAM" id="SSF81660">
    <property type="entry name" value="Metal cation-transporting ATPase, ATP-binding domain N"/>
    <property type="match status" value="1"/>
</dbReference>
<dbReference type="Gene3D" id="3.40.1110.10">
    <property type="entry name" value="Calcium-transporting ATPase, cytoplasmic domain N"/>
    <property type="match status" value="1"/>
</dbReference>
<dbReference type="Gramene" id="Psat03G0125800-T1">
    <property type="protein sequence ID" value="KAI5425385.1"/>
    <property type="gene ID" value="KIW84_031258"/>
</dbReference>
<evidence type="ECO:0000256" key="1">
    <source>
        <dbReference type="ARBA" id="ARBA00022723"/>
    </source>
</evidence>
<organism evidence="2 3">
    <name type="scientific">Pisum sativum</name>
    <name type="common">Garden pea</name>
    <name type="synonym">Lathyrus oleraceus</name>
    <dbReference type="NCBI Taxonomy" id="3888"/>
    <lineage>
        <taxon>Eukaryota</taxon>
        <taxon>Viridiplantae</taxon>
        <taxon>Streptophyta</taxon>
        <taxon>Embryophyta</taxon>
        <taxon>Tracheophyta</taxon>
        <taxon>Spermatophyta</taxon>
        <taxon>Magnoliopsida</taxon>
        <taxon>eudicotyledons</taxon>
        <taxon>Gunneridae</taxon>
        <taxon>Pentapetalae</taxon>
        <taxon>rosids</taxon>
        <taxon>fabids</taxon>
        <taxon>Fabales</taxon>
        <taxon>Fabaceae</taxon>
        <taxon>Papilionoideae</taxon>
        <taxon>50 kb inversion clade</taxon>
        <taxon>NPAAA clade</taxon>
        <taxon>Hologalegina</taxon>
        <taxon>IRL clade</taxon>
        <taxon>Fabeae</taxon>
        <taxon>Lathyrus</taxon>
    </lineage>
</organism>
<dbReference type="Proteomes" id="UP001058974">
    <property type="component" value="Chromosome 3"/>
</dbReference>
<reference evidence="2 3" key="1">
    <citation type="journal article" date="2022" name="Nat. Genet.">
        <title>Improved pea reference genome and pan-genome highlight genomic features and evolutionary characteristics.</title>
        <authorList>
            <person name="Yang T."/>
            <person name="Liu R."/>
            <person name="Luo Y."/>
            <person name="Hu S."/>
            <person name="Wang D."/>
            <person name="Wang C."/>
            <person name="Pandey M.K."/>
            <person name="Ge S."/>
            <person name="Xu Q."/>
            <person name="Li N."/>
            <person name="Li G."/>
            <person name="Huang Y."/>
            <person name="Saxena R.K."/>
            <person name="Ji Y."/>
            <person name="Li M."/>
            <person name="Yan X."/>
            <person name="He Y."/>
            <person name="Liu Y."/>
            <person name="Wang X."/>
            <person name="Xiang C."/>
            <person name="Varshney R.K."/>
            <person name="Ding H."/>
            <person name="Gao S."/>
            <person name="Zong X."/>
        </authorList>
    </citation>
    <scope>NUCLEOTIDE SEQUENCE [LARGE SCALE GENOMIC DNA]</scope>
    <source>
        <strain evidence="2 3">cv. Zhongwan 6</strain>
    </source>
</reference>
<protein>
    <submittedName>
        <fullName evidence="2">Uncharacterized protein</fullName>
    </submittedName>
</protein>
<sequence>MCFGSSYTNCSNDGFRHKCFPKSAHQRRRCTGEGIKAKVVVAYAKKLRKKFSSYLEEVPYVVDFEVHMSYGVSRKVGDKTILVENRRLVNACNAKISYATEKYIFENENMARTCVLVSINGKIAGAFSVFDLVKLWIKQCYIKMPMIEGLSMANLMSIAIKDTLRMI</sequence>
<keyword evidence="1" id="KW-0479">Metal-binding</keyword>
<name>A0A9D4XUU9_PEA</name>
<evidence type="ECO:0000313" key="2">
    <source>
        <dbReference type="EMBL" id="KAI5425385.1"/>
    </source>
</evidence>
<dbReference type="EMBL" id="JAMSHJ010000003">
    <property type="protein sequence ID" value="KAI5425385.1"/>
    <property type="molecule type" value="Genomic_DNA"/>
</dbReference>
<gene>
    <name evidence="2" type="ORF">KIW84_031258</name>
</gene>